<dbReference type="GO" id="GO:0016740">
    <property type="term" value="F:transferase activity"/>
    <property type="evidence" value="ECO:0007669"/>
    <property type="project" value="UniProtKB-KW"/>
</dbReference>
<feature type="domain" description="Glycosyltransferase 2-like" evidence="1">
    <location>
        <begin position="309"/>
        <end position="467"/>
    </location>
</feature>
<evidence type="ECO:0000313" key="2">
    <source>
        <dbReference type="EMBL" id="MXG91276.1"/>
    </source>
</evidence>
<dbReference type="EMBL" id="WUEK01000011">
    <property type="protein sequence ID" value="MXG91276.1"/>
    <property type="molecule type" value="Genomic_DNA"/>
</dbReference>
<dbReference type="RefSeq" id="WP_160879210.1">
    <property type="nucleotide sequence ID" value="NZ_WUEK01000011.1"/>
</dbReference>
<name>A0A6L7EYT4_9ACTN</name>
<dbReference type="SUPFAM" id="SSF53448">
    <property type="entry name" value="Nucleotide-diphospho-sugar transferases"/>
    <property type="match status" value="1"/>
</dbReference>
<accession>A0A6L7EYT4</accession>
<dbReference type="AlphaFoldDB" id="A0A6L7EYT4"/>
<evidence type="ECO:0000259" key="1">
    <source>
        <dbReference type="Pfam" id="PF00535"/>
    </source>
</evidence>
<dbReference type="Gene3D" id="3.90.550.10">
    <property type="entry name" value="Spore Coat Polysaccharide Biosynthesis Protein SpsA, Chain A"/>
    <property type="match status" value="1"/>
</dbReference>
<keyword evidence="3" id="KW-1185">Reference proteome</keyword>
<dbReference type="Pfam" id="PF00535">
    <property type="entry name" value="Glycos_transf_2"/>
    <property type="match status" value="1"/>
</dbReference>
<proteinExistence type="predicted"/>
<organism evidence="2 3">
    <name type="scientific">Nocardioides flavescens</name>
    <dbReference type="NCBI Taxonomy" id="2691959"/>
    <lineage>
        <taxon>Bacteria</taxon>
        <taxon>Bacillati</taxon>
        <taxon>Actinomycetota</taxon>
        <taxon>Actinomycetes</taxon>
        <taxon>Propionibacteriales</taxon>
        <taxon>Nocardioidaceae</taxon>
        <taxon>Nocardioides</taxon>
    </lineage>
</organism>
<dbReference type="PANTHER" id="PTHR43685">
    <property type="entry name" value="GLYCOSYLTRANSFERASE"/>
    <property type="match status" value="1"/>
</dbReference>
<protein>
    <submittedName>
        <fullName evidence="2">Glycosyltransferase</fullName>
    </submittedName>
</protein>
<dbReference type="PANTHER" id="PTHR43685:SF2">
    <property type="entry name" value="GLYCOSYLTRANSFERASE 2-LIKE DOMAIN-CONTAINING PROTEIN"/>
    <property type="match status" value="1"/>
</dbReference>
<dbReference type="InterPro" id="IPR029044">
    <property type="entry name" value="Nucleotide-diphossugar_trans"/>
</dbReference>
<dbReference type="InterPro" id="IPR050834">
    <property type="entry name" value="Glycosyltransf_2"/>
</dbReference>
<sequence>MGPGAAVDAFLAEAPHTQVVIGPDGEVAPGRYDRVAVAVRDRGELRAMRVASGARTAALAVWLDEGTSALSLTPRPEWPALTMVRSRAVDGGWLVVLRFAAAVSVQRVVDELGRQSVWPDHAGRHGVVLPGEASEKVAADPVHIAGTVTDPDPLLELGPLDERVLNPVGFVREAPEPVLDLAALDWGRGPTEALVRRCRAARGVRADLPQASALLAARVMAGLAMAGVPLVAETLRPRVEAHLGPDVVRAMTAPVDLEDDRAREEHSVVLRRAALSTYAAAAWRTRVAATAGVRVAAQPAVSVVMATRRPDLLEHAVGQVARQRCVEQLELVLAPHGFEPDVERVRELVGPHCVQVLPQPSEALFGDVLHAAVTAASGDVVMKMDDDDWYAPDAVADLLLARAFSGAELVGMPDDAYYLEPTDETLRLGQPSEVYRQFVAGGTLMLERGLLRSVGGFRSVRRHVDAELIAAVRAAGATTYRTHGLGYVLRRTDSGHTWQADLDDLRSRAAEREPGFVPSRLLEL</sequence>
<gene>
    <name evidence="2" type="ORF">GRQ65_17145</name>
</gene>
<dbReference type="InterPro" id="IPR001173">
    <property type="entry name" value="Glyco_trans_2-like"/>
</dbReference>
<dbReference type="Proteomes" id="UP000473325">
    <property type="component" value="Unassembled WGS sequence"/>
</dbReference>
<keyword evidence="2" id="KW-0808">Transferase</keyword>
<reference evidence="2 3" key="1">
    <citation type="submission" date="2019-12" db="EMBL/GenBank/DDBJ databases">
        <authorList>
            <person name="Kun Z."/>
        </authorList>
    </citation>
    <scope>NUCLEOTIDE SEQUENCE [LARGE SCALE GENOMIC DNA]</scope>
    <source>
        <strain evidence="2 3">YIM 123512</strain>
    </source>
</reference>
<comment type="caution">
    <text evidence="2">The sequence shown here is derived from an EMBL/GenBank/DDBJ whole genome shotgun (WGS) entry which is preliminary data.</text>
</comment>
<evidence type="ECO:0000313" key="3">
    <source>
        <dbReference type="Proteomes" id="UP000473325"/>
    </source>
</evidence>